<dbReference type="RefSeq" id="WP_105965448.1">
    <property type="nucleotide sequence ID" value="NZ_JAHCNX010000001.1"/>
</dbReference>
<dbReference type="GO" id="GO:0004521">
    <property type="term" value="F:RNA endonuclease activity"/>
    <property type="evidence" value="ECO:0007669"/>
    <property type="project" value="UniProtKB-UniRule"/>
</dbReference>
<keyword evidence="4 9" id="KW-0540">Nuclease</keyword>
<sequence length="154" mass="17952">MFTIDFTDHTGKVQNEWFQHIEALLTFAKEFERITDDAELSVSFVNKEEIQAINRDYRQKDKVTDVISFAFEEEEPIIEGVDMPRILGDIIICADVAAEQAQAYNHSFERELGFLALHGFLHLLGYDHMTEADEKEMFQRQDDILTKYGLTRDK</sequence>
<comment type="subcellular location">
    <subcellularLocation>
        <location evidence="9">Cytoplasm</location>
    </subcellularLocation>
</comment>
<keyword evidence="6 9" id="KW-0255">Endonuclease</keyword>
<dbReference type="NCBIfam" id="TIGR00043">
    <property type="entry name" value="rRNA maturation RNase YbeY"/>
    <property type="match status" value="1"/>
</dbReference>
<dbReference type="EMBL" id="JAVGJF010000072">
    <property type="protein sequence ID" value="MDQ7176191.1"/>
    <property type="molecule type" value="Genomic_DNA"/>
</dbReference>
<organism evidence="11 12">
    <name type="scientific">Staphylococcus chromogenes</name>
    <name type="common">Staphylococcus hyicus subsp. chromogenes</name>
    <dbReference type="NCBI Taxonomy" id="46126"/>
    <lineage>
        <taxon>Bacteria</taxon>
        <taxon>Bacillati</taxon>
        <taxon>Bacillota</taxon>
        <taxon>Bacilli</taxon>
        <taxon>Bacillales</taxon>
        <taxon>Staphylococcaceae</taxon>
        <taxon>Staphylococcus</taxon>
    </lineage>
</organism>
<reference evidence="11" key="2">
    <citation type="submission" date="2018-03" db="EMBL/GenBank/DDBJ databases">
        <authorList>
            <person name="Naushad S."/>
        </authorList>
    </citation>
    <scope>NUCLEOTIDE SEQUENCE</scope>
    <source>
        <strain evidence="11">SNUC 505</strain>
    </source>
</reference>
<protein>
    <recommendedName>
        <fullName evidence="9">Endoribonuclease YbeY</fullName>
        <ecNumber evidence="9">3.1.-.-</ecNumber>
    </recommendedName>
</protein>
<evidence type="ECO:0000313" key="12">
    <source>
        <dbReference type="Proteomes" id="UP000242704"/>
    </source>
</evidence>
<keyword evidence="8 9" id="KW-0862">Zinc</keyword>
<evidence type="ECO:0000256" key="6">
    <source>
        <dbReference type="ARBA" id="ARBA00022759"/>
    </source>
</evidence>
<keyword evidence="7 9" id="KW-0378">Hydrolase</keyword>
<feature type="binding site" evidence="9">
    <location>
        <position position="122"/>
    </location>
    <ligand>
        <name>Zn(2+)</name>
        <dbReference type="ChEBI" id="CHEBI:29105"/>
        <note>catalytic</note>
    </ligand>
</feature>
<evidence type="ECO:0000313" key="11">
    <source>
        <dbReference type="EMBL" id="PTG11782.1"/>
    </source>
</evidence>
<dbReference type="PANTHER" id="PTHR46986:SF1">
    <property type="entry name" value="ENDORIBONUCLEASE YBEY, CHLOROPLASTIC"/>
    <property type="match status" value="1"/>
</dbReference>
<dbReference type="EMBL" id="PZBZ01000067">
    <property type="protein sequence ID" value="PTG11782.1"/>
    <property type="molecule type" value="Genomic_DNA"/>
</dbReference>
<feature type="binding site" evidence="9">
    <location>
        <position position="118"/>
    </location>
    <ligand>
        <name>Zn(2+)</name>
        <dbReference type="ChEBI" id="CHEBI:29105"/>
        <note>catalytic</note>
    </ligand>
</feature>
<evidence type="ECO:0000256" key="1">
    <source>
        <dbReference type="ARBA" id="ARBA00010875"/>
    </source>
</evidence>
<comment type="cofactor">
    <cofactor evidence="9">
        <name>Zn(2+)</name>
        <dbReference type="ChEBI" id="CHEBI:29105"/>
    </cofactor>
    <text evidence="9">Binds 1 zinc ion.</text>
</comment>
<keyword evidence="2 9" id="KW-0690">Ribosome biogenesis</keyword>
<comment type="caution">
    <text evidence="11">The sequence shown here is derived from an EMBL/GenBank/DDBJ whole genome shotgun (WGS) entry which is preliminary data.</text>
</comment>
<keyword evidence="5 9" id="KW-0479">Metal-binding</keyword>
<dbReference type="Proteomes" id="UP001240157">
    <property type="component" value="Unassembled WGS sequence"/>
</dbReference>
<evidence type="ECO:0000256" key="8">
    <source>
        <dbReference type="ARBA" id="ARBA00022833"/>
    </source>
</evidence>
<reference evidence="11 12" key="1">
    <citation type="journal article" date="2016" name="Front. Microbiol.">
        <title>Comprehensive Phylogenetic Analysis of Bovine Non-aureus Staphylococci Species Based on Whole-Genome Sequencing.</title>
        <authorList>
            <person name="Naushad S."/>
            <person name="Barkema H.W."/>
            <person name="Luby C."/>
            <person name="Condas L.A."/>
            <person name="Nobrega D.B."/>
            <person name="Carson D.A."/>
            <person name="De Buck J."/>
        </authorList>
    </citation>
    <scope>NUCLEOTIDE SEQUENCE [LARGE SCALE GENOMIC DNA]</scope>
    <source>
        <strain evidence="11 12">SNUC 505</strain>
    </source>
</reference>
<dbReference type="EC" id="3.1.-.-" evidence="9"/>
<evidence type="ECO:0000256" key="5">
    <source>
        <dbReference type="ARBA" id="ARBA00022723"/>
    </source>
</evidence>
<dbReference type="HAMAP" id="MF_00009">
    <property type="entry name" value="Endoribonucl_YbeY"/>
    <property type="match status" value="1"/>
</dbReference>
<dbReference type="PANTHER" id="PTHR46986">
    <property type="entry name" value="ENDORIBONUCLEASE YBEY, CHLOROPLASTIC"/>
    <property type="match status" value="1"/>
</dbReference>
<dbReference type="Pfam" id="PF02130">
    <property type="entry name" value="YbeY"/>
    <property type="match status" value="1"/>
</dbReference>
<dbReference type="Proteomes" id="UP000242704">
    <property type="component" value="Unassembled WGS sequence"/>
</dbReference>
<evidence type="ECO:0000313" key="13">
    <source>
        <dbReference type="Proteomes" id="UP001240157"/>
    </source>
</evidence>
<dbReference type="GO" id="GO:0005737">
    <property type="term" value="C:cytoplasm"/>
    <property type="evidence" value="ECO:0007669"/>
    <property type="project" value="UniProtKB-SubCell"/>
</dbReference>
<comment type="similarity">
    <text evidence="1 9">Belongs to the endoribonuclease YbeY family.</text>
</comment>
<dbReference type="GO" id="GO:0006364">
    <property type="term" value="P:rRNA processing"/>
    <property type="evidence" value="ECO:0007669"/>
    <property type="project" value="UniProtKB-UniRule"/>
</dbReference>
<evidence type="ECO:0000256" key="2">
    <source>
        <dbReference type="ARBA" id="ARBA00022517"/>
    </source>
</evidence>
<proteinExistence type="inferred from homology"/>
<dbReference type="InterPro" id="IPR023091">
    <property type="entry name" value="MetalPrtase_cat_dom_sf_prd"/>
</dbReference>
<reference evidence="10 13" key="3">
    <citation type="submission" date="2023-08" db="EMBL/GenBank/DDBJ databases">
        <title>Whole genome sequencing of Staphylococcus chromogenes NNSch 2386.</title>
        <authorList>
            <person name="Kropotov V.S."/>
            <person name="Boriskina E.V."/>
            <person name="Gordinskaya N.A."/>
            <person name="Shkurkina I.S."/>
            <person name="Kryazhev D.V."/>
            <person name="Alekseeva A.E."/>
            <person name="Makhova M.A."/>
        </authorList>
    </citation>
    <scope>NUCLEOTIDE SEQUENCE [LARGE SCALE GENOMIC DNA]</scope>
    <source>
        <strain evidence="10 13">NNSch 2386</strain>
    </source>
</reference>
<dbReference type="GO" id="GO:0004222">
    <property type="term" value="F:metalloendopeptidase activity"/>
    <property type="evidence" value="ECO:0007669"/>
    <property type="project" value="InterPro"/>
</dbReference>
<keyword evidence="3 9" id="KW-0698">rRNA processing</keyword>
<accession>A0AAE5W815</accession>
<dbReference type="InterPro" id="IPR020549">
    <property type="entry name" value="YbeY_CS"/>
</dbReference>
<evidence type="ECO:0000313" key="10">
    <source>
        <dbReference type="EMBL" id="MDQ7176191.1"/>
    </source>
</evidence>
<dbReference type="AlphaFoldDB" id="A0AAE5W815"/>
<dbReference type="PROSITE" id="PS01306">
    <property type="entry name" value="UPF0054"/>
    <property type="match status" value="1"/>
</dbReference>
<dbReference type="InterPro" id="IPR002036">
    <property type="entry name" value="YbeY"/>
</dbReference>
<gene>
    <name evidence="9 10" type="primary">ybeY</name>
    <name evidence="11" type="ORF">BU653_10155</name>
    <name evidence="10" type="ORF">RCF65_09330</name>
</gene>
<evidence type="ECO:0000256" key="7">
    <source>
        <dbReference type="ARBA" id="ARBA00022801"/>
    </source>
</evidence>
<evidence type="ECO:0000256" key="4">
    <source>
        <dbReference type="ARBA" id="ARBA00022722"/>
    </source>
</evidence>
<evidence type="ECO:0000256" key="3">
    <source>
        <dbReference type="ARBA" id="ARBA00022552"/>
    </source>
</evidence>
<dbReference type="GO" id="GO:0008270">
    <property type="term" value="F:zinc ion binding"/>
    <property type="evidence" value="ECO:0007669"/>
    <property type="project" value="UniProtKB-UniRule"/>
</dbReference>
<name>A0AAE5W815_STACR</name>
<feature type="binding site" evidence="9">
    <location>
        <position position="128"/>
    </location>
    <ligand>
        <name>Zn(2+)</name>
        <dbReference type="ChEBI" id="CHEBI:29105"/>
        <note>catalytic</note>
    </ligand>
</feature>
<keyword evidence="9" id="KW-0963">Cytoplasm</keyword>
<evidence type="ECO:0000256" key="9">
    <source>
        <dbReference type="HAMAP-Rule" id="MF_00009"/>
    </source>
</evidence>
<dbReference type="Gene3D" id="3.40.390.30">
    <property type="entry name" value="Metalloproteases ('zincins'), catalytic domain"/>
    <property type="match status" value="1"/>
</dbReference>
<comment type="function">
    <text evidence="9">Single strand-specific metallo-endoribonuclease involved in late-stage 70S ribosome quality control and in maturation of the 3' terminus of the 16S rRNA.</text>
</comment>
<dbReference type="SUPFAM" id="SSF55486">
    <property type="entry name" value="Metalloproteases ('zincins'), catalytic domain"/>
    <property type="match status" value="1"/>
</dbReference>